<dbReference type="EMBL" id="FOAZ01000031">
    <property type="protein sequence ID" value="SEM50184.1"/>
    <property type="molecule type" value="Genomic_DNA"/>
</dbReference>
<evidence type="ECO:0008006" key="3">
    <source>
        <dbReference type="Google" id="ProtNLM"/>
    </source>
</evidence>
<evidence type="ECO:0000313" key="1">
    <source>
        <dbReference type="EMBL" id="SEM50184.1"/>
    </source>
</evidence>
<name>A0A1H7YWH0_STRJI</name>
<dbReference type="Proteomes" id="UP000183015">
    <property type="component" value="Unassembled WGS sequence"/>
</dbReference>
<dbReference type="RefSeq" id="WP_042452751.1">
    <property type="nucleotide sequence ID" value="NZ_BBPN01000026.1"/>
</dbReference>
<dbReference type="OrthoDB" id="3397450at2"/>
<reference evidence="2" key="1">
    <citation type="submission" date="2016-10" db="EMBL/GenBank/DDBJ databases">
        <authorList>
            <person name="Varghese N."/>
        </authorList>
    </citation>
    <scope>NUCLEOTIDE SEQUENCE [LARGE SCALE GENOMIC DNA]</scope>
    <source>
        <strain evidence="2">DSM 45096 / BCRC 16803 / CGMCC 4.1857 / CIP 109030 / JCM 12277 / KCTC 19219 / NBRC 100920 / 33214</strain>
    </source>
</reference>
<dbReference type="STRING" id="235985.SAMN05414137_13112"/>
<dbReference type="AlphaFoldDB" id="A0A1H7YWH0"/>
<proteinExistence type="predicted"/>
<protein>
    <recommendedName>
        <fullName evidence="3">HTH cro/C1-type domain-containing protein</fullName>
    </recommendedName>
</protein>
<keyword evidence="2" id="KW-1185">Reference proteome</keyword>
<organism evidence="1 2">
    <name type="scientific">Streptacidiphilus jiangxiensis</name>
    <dbReference type="NCBI Taxonomy" id="235985"/>
    <lineage>
        <taxon>Bacteria</taxon>
        <taxon>Bacillati</taxon>
        <taxon>Actinomycetota</taxon>
        <taxon>Actinomycetes</taxon>
        <taxon>Kitasatosporales</taxon>
        <taxon>Streptomycetaceae</taxon>
        <taxon>Streptacidiphilus</taxon>
    </lineage>
</organism>
<gene>
    <name evidence="1" type="ORF">SAMN05414137_13112</name>
</gene>
<dbReference type="eggNOG" id="ENOG5034BG1">
    <property type="taxonomic scope" value="Bacteria"/>
</dbReference>
<sequence>MKEHPGCGTVLARLLNHRGLAAHELADRAAVPADELDAVLLGTPPTQTLLRRLAPALGLHTVDLVVLAGHPVPEDLTPLDPEAERWVDGLISDAWRLPAAQRRDLLEQARALPQQDRRSAFAPRRVAPLFDGPGSWPVRMLQYRNLSWSGMARVLAVTTPTYLSASTYGVIGSGRKNLTSRLVTDFAAVLGLDAGELAAVTGVAMRQPPPPPTPATTDTAALLWECRRLSAEQVRGLAQRGR</sequence>
<evidence type="ECO:0000313" key="2">
    <source>
        <dbReference type="Proteomes" id="UP000183015"/>
    </source>
</evidence>
<accession>A0A1H7YWH0</accession>